<dbReference type="InterPro" id="IPR023631">
    <property type="entry name" value="Amidase_dom"/>
</dbReference>
<dbReference type="Pfam" id="PF01425">
    <property type="entry name" value="Amidase"/>
    <property type="match status" value="1"/>
</dbReference>
<dbReference type="EMBL" id="VCQV01000097">
    <property type="protein sequence ID" value="TWP32045.1"/>
    <property type="molecule type" value="Genomic_DNA"/>
</dbReference>
<dbReference type="InterPro" id="IPR020556">
    <property type="entry name" value="Amidase_CS"/>
</dbReference>
<proteinExistence type="inferred from homology"/>
<organism evidence="3 4">
    <name type="scientific">Leekyejoonella antrihumi</name>
    <dbReference type="NCBI Taxonomy" id="1660198"/>
    <lineage>
        <taxon>Bacteria</taxon>
        <taxon>Bacillati</taxon>
        <taxon>Actinomycetota</taxon>
        <taxon>Actinomycetes</taxon>
        <taxon>Micrococcales</taxon>
        <taxon>Dermacoccaceae</taxon>
        <taxon>Leekyejoonella</taxon>
    </lineage>
</organism>
<keyword evidence="4" id="KW-1185">Reference proteome</keyword>
<dbReference type="PROSITE" id="PS00571">
    <property type="entry name" value="AMIDASES"/>
    <property type="match status" value="1"/>
</dbReference>
<feature type="domain" description="Amidase" evidence="2">
    <location>
        <begin position="25"/>
        <end position="438"/>
    </location>
</feature>
<reference evidence="3 4" key="1">
    <citation type="submission" date="2019-05" db="EMBL/GenBank/DDBJ databases">
        <authorList>
            <person name="Lee S.D."/>
        </authorList>
    </citation>
    <scope>NUCLEOTIDE SEQUENCE [LARGE SCALE GENOMIC DNA]</scope>
    <source>
        <strain evidence="3 4">C5-26</strain>
    </source>
</reference>
<dbReference type="OrthoDB" id="5175573at2"/>
<dbReference type="Gene3D" id="3.90.1300.10">
    <property type="entry name" value="Amidase signature (AS) domain"/>
    <property type="match status" value="1"/>
</dbReference>
<evidence type="ECO:0000259" key="2">
    <source>
        <dbReference type="Pfam" id="PF01425"/>
    </source>
</evidence>
<dbReference type="PANTHER" id="PTHR11895:SF7">
    <property type="entry name" value="GLUTAMYL-TRNA(GLN) AMIDOTRANSFERASE SUBUNIT A, MITOCHONDRIAL"/>
    <property type="match status" value="1"/>
</dbReference>
<dbReference type="PANTHER" id="PTHR11895">
    <property type="entry name" value="TRANSAMIDASE"/>
    <property type="match status" value="1"/>
</dbReference>
<name>A0A563DPB6_9MICO</name>
<sequence>MMVNAFSTALDQAAAIAAREVSAQELARLYLDRIARFNGSLNAFWITTPELAEAAAAAADRHQRSTALGGVTASVKDLTPMKGYPHTLGSRAYAGQVADVDAFAVTRMMQEGCVILGKTTTAEFGGRPVTDYGLHGAARNPWDLATNAGGSSGGAAAAVAAGLCAISHGSDGGGSVRIPAACCGVVGLKPSRGLISMGPQYGHGWQGLLTDGVLARSVADVAAGLDAMVGHLPGDPYWTDADPSYLDASSAPSRRLRVAFTKAAGVVVDPEVARAVDDVAASCEGLGHVVEETGPDTQPFRDWEKTIFAAAIGSVPVEDPGLLDPVNALVHEFARGLTASDLVLAVDAMHRYSRSVVAFWDEYDVLLTPTFTRPAPGVGELGSDPASAGDDHLDWLSFAYPYNCTGQPSISLPMGRSRAGLPIGVQLVGPPRGDSLILRLAVELEGAQQATVGVPPGWE</sequence>
<evidence type="ECO:0000256" key="1">
    <source>
        <dbReference type="ARBA" id="ARBA00009199"/>
    </source>
</evidence>
<comment type="caution">
    <text evidence="3">The sequence shown here is derived from an EMBL/GenBank/DDBJ whole genome shotgun (WGS) entry which is preliminary data.</text>
</comment>
<accession>A0A563DPB6</accession>
<dbReference type="RefSeq" id="WP_146321513.1">
    <property type="nucleotide sequence ID" value="NZ_VCQV01000097.1"/>
</dbReference>
<gene>
    <name evidence="3" type="ORF">FGL98_24790</name>
</gene>
<evidence type="ECO:0000313" key="4">
    <source>
        <dbReference type="Proteomes" id="UP000320244"/>
    </source>
</evidence>
<dbReference type="Proteomes" id="UP000320244">
    <property type="component" value="Unassembled WGS sequence"/>
</dbReference>
<dbReference type="InterPro" id="IPR036928">
    <property type="entry name" value="AS_sf"/>
</dbReference>
<dbReference type="SUPFAM" id="SSF75304">
    <property type="entry name" value="Amidase signature (AS) enzymes"/>
    <property type="match status" value="1"/>
</dbReference>
<dbReference type="InterPro" id="IPR000120">
    <property type="entry name" value="Amidase"/>
</dbReference>
<comment type="similarity">
    <text evidence="1">Belongs to the amidase family.</text>
</comment>
<evidence type="ECO:0000313" key="3">
    <source>
        <dbReference type="EMBL" id="TWP32045.1"/>
    </source>
</evidence>
<dbReference type="AlphaFoldDB" id="A0A563DPB6"/>
<dbReference type="GO" id="GO:0003824">
    <property type="term" value="F:catalytic activity"/>
    <property type="evidence" value="ECO:0007669"/>
    <property type="project" value="InterPro"/>
</dbReference>
<reference evidence="3 4" key="2">
    <citation type="submission" date="2019-08" db="EMBL/GenBank/DDBJ databases">
        <title>Jejuicoccus antrihumi gen. nov., sp. nov., a new member of the family Dermacoccaceae isolated from a cave.</title>
        <authorList>
            <person name="Schumann P."/>
            <person name="Kim I.S."/>
        </authorList>
    </citation>
    <scope>NUCLEOTIDE SEQUENCE [LARGE SCALE GENOMIC DNA]</scope>
    <source>
        <strain evidence="3 4">C5-26</strain>
    </source>
</reference>
<protein>
    <submittedName>
        <fullName evidence="3">Amidase</fullName>
    </submittedName>
</protein>